<evidence type="ECO:0000256" key="3">
    <source>
        <dbReference type="ARBA" id="ARBA00022737"/>
    </source>
</evidence>
<dbReference type="FunFam" id="2.40.100.10:FF:000025">
    <property type="entry name" value="Peptidyl-prolyl cis-trans isomerase CYP19-2"/>
    <property type="match status" value="1"/>
</dbReference>
<organism evidence="10">
    <name type="scientific">Cladocopium goreaui</name>
    <dbReference type="NCBI Taxonomy" id="2562237"/>
    <lineage>
        <taxon>Eukaryota</taxon>
        <taxon>Sar</taxon>
        <taxon>Alveolata</taxon>
        <taxon>Dinophyceae</taxon>
        <taxon>Suessiales</taxon>
        <taxon>Symbiodiniaceae</taxon>
        <taxon>Cladocopium</taxon>
    </lineage>
</organism>
<evidence type="ECO:0000259" key="9">
    <source>
        <dbReference type="PROSITE" id="PS50072"/>
    </source>
</evidence>
<evidence type="ECO:0000313" key="10">
    <source>
        <dbReference type="EMBL" id="CAI4004035.1"/>
    </source>
</evidence>
<dbReference type="Pfam" id="PF00160">
    <property type="entry name" value="Pro_isomerase"/>
    <property type="match status" value="1"/>
</dbReference>
<proteinExistence type="predicted"/>
<dbReference type="InterPro" id="IPR002130">
    <property type="entry name" value="Cyclophilin-type_PPIase_dom"/>
</dbReference>
<dbReference type="PROSITE" id="PS50059">
    <property type="entry name" value="FKBP_PPIASE"/>
    <property type="match status" value="1"/>
</dbReference>
<feature type="domain" description="PPIase cyclophilin-type" evidence="9">
    <location>
        <begin position="335"/>
        <end position="498"/>
    </location>
</feature>
<dbReference type="PROSITE" id="PS50072">
    <property type="entry name" value="CSA_PPIASE_2"/>
    <property type="match status" value="1"/>
</dbReference>
<dbReference type="InterPro" id="IPR001179">
    <property type="entry name" value="PPIase_FKBP_dom"/>
</dbReference>
<dbReference type="EMBL" id="CAMXCT010003351">
    <property type="protein sequence ID" value="CAI4004035.1"/>
    <property type="molecule type" value="Genomic_DNA"/>
</dbReference>
<protein>
    <recommendedName>
        <fullName evidence="2 7">peptidylprolyl isomerase</fullName>
        <ecNumber evidence="2 7">5.2.1.8</ecNumber>
    </recommendedName>
</protein>
<dbReference type="Gene3D" id="2.40.100.10">
    <property type="entry name" value="Cyclophilin-like"/>
    <property type="match status" value="1"/>
</dbReference>
<dbReference type="EMBL" id="CAMXCT030003351">
    <property type="protein sequence ID" value="CAL4791347.1"/>
    <property type="molecule type" value="Genomic_DNA"/>
</dbReference>
<gene>
    <name evidence="10" type="ORF">C1SCF055_LOCUS29852</name>
</gene>
<evidence type="ECO:0000313" key="11">
    <source>
        <dbReference type="EMBL" id="CAL1157410.1"/>
    </source>
</evidence>
<dbReference type="EC" id="5.2.1.8" evidence="2 7"/>
<reference evidence="11" key="2">
    <citation type="submission" date="2024-04" db="EMBL/GenBank/DDBJ databases">
        <authorList>
            <person name="Chen Y."/>
            <person name="Shah S."/>
            <person name="Dougan E. K."/>
            <person name="Thang M."/>
            <person name="Chan C."/>
        </authorList>
    </citation>
    <scope>NUCLEOTIDE SEQUENCE [LARGE SCALE GENOMIC DNA]</scope>
</reference>
<dbReference type="InterPro" id="IPR050754">
    <property type="entry name" value="FKBP4/5/8-like"/>
</dbReference>
<dbReference type="InterPro" id="IPR029000">
    <property type="entry name" value="Cyclophilin-like_dom_sf"/>
</dbReference>
<dbReference type="SUPFAM" id="SSF54534">
    <property type="entry name" value="FKBP-like"/>
    <property type="match status" value="1"/>
</dbReference>
<evidence type="ECO:0000256" key="1">
    <source>
        <dbReference type="ARBA" id="ARBA00000971"/>
    </source>
</evidence>
<evidence type="ECO:0000256" key="2">
    <source>
        <dbReference type="ARBA" id="ARBA00013194"/>
    </source>
</evidence>
<sequence length="501" mass="54904">MGGYDDLLGDGRLLKRVVATGAGDAPRPGGTVAVRYETRVVREAGDAIGKVGELGEVGELIDSSGDELFDFTLGSEDVLEAWNLAIPTMKPNERSVFLAHPSLTYGEDGAGDDIPPGALLEFTIHLFPAKVEATAPNVDETVGKSLGAGKLQKSKESVQMQRLRRATEAKERGNQLTRNGEFHAARKAYKEALMLLKPIESDGEVDVTQQMFEEMHQLRLSCFLNLSQCDLKVEEYPRAIYSATSALELDSGNCKALYRRGVAQLRQGAVEEAKVDLLKAFQADPNAEIRARLEECREKLAASAQWHKNAFGGIFHKAPEQLARDHDLSVLPQVWLEIQIGNGPIYRLNIALYSDTVPRTAENFRCLCTGERAGTKGLPLSFRRSVVHKVIPRSLVEGGDITKFNGTGGESIYGPTFSDEGFQDLHHKRGLLSMVNHGPNSNSSKFMVTLRSLPEFDGKNVVFGEVLSGLDALDAMEAVDTEYPDWPKTQIMVVACGDRRS</sequence>
<evidence type="ECO:0000256" key="5">
    <source>
        <dbReference type="ARBA" id="ARBA00023110"/>
    </source>
</evidence>
<dbReference type="GO" id="GO:0003755">
    <property type="term" value="F:peptidyl-prolyl cis-trans isomerase activity"/>
    <property type="evidence" value="ECO:0007669"/>
    <property type="project" value="UniProtKB-KW"/>
</dbReference>
<keyword evidence="12" id="KW-1185">Reference proteome</keyword>
<dbReference type="AlphaFoldDB" id="A0A9P1D6V3"/>
<evidence type="ECO:0000256" key="6">
    <source>
        <dbReference type="ARBA" id="ARBA00023235"/>
    </source>
</evidence>
<feature type="domain" description="PPIase FKBP-type" evidence="8">
    <location>
        <begin position="29"/>
        <end position="130"/>
    </location>
</feature>
<name>A0A9P1D6V3_9DINO</name>
<dbReference type="SMART" id="SM00028">
    <property type="entry name" value="TPR"/>
    <property type="match status" value="3"/>
</dbReference>
<reference evidence="10" key="1">
    <citation type="submission" date="2022-10" db="EMBL/GenBank/DDBJ databases">
        <authorList>
            <person name="Chen Y."/>
            <person name="Dougan E. K."/>
            <person name="Chan C."/>
            <person name="Rhodes N."/>
            <person name="Thang M."/>
        </authorList>
    </citation>
    <scope>NUCLEOTIDE SEQUENCE</scope>
</reference>
<dbReference type="OrthoDB" id="1902587at2759"/>
<dbReference type="EMBL" id="CAMXCT020003351">
    <property type="protein sequence ID" value="CAL1157410.1"/>
    <property type="molecule type" value="Genomic_DNA"/>
</dbReference>
<evidence type="ECO:0000313" key="12">
    <source>
        <dbReference type="Proteomes" id="UP001152797"/>
    </source>
</evidence>
<dbReference type="SUPFAM" id="SSF50891">
    <property type="entry name" value="Cyclophilin-like"/>
    <property type="match status" value="1"/>
</dbReference>
<dbReference type="Gene3D" id="1.25.40.10">
    <property type="entry name" value="Tetratricopeptide repeat domain"/>
    <property type="match status" value="1"/>
</dbReference>
<evidence type="ECO:0000256" key="7">
    <source>
        <dbReference type="PROSITE-ProRule" id="PRU00277"/>
    </source>
</evidence>
<dbReference type="PRINTS" id="PR00153">
    <property type="entry name" value="CSAPPISMRASE"/>
</dbReference>
<comment type="catalytic activity">
    <reaction evidence="1 7">
        <text>[protein]-peptidylproline (omega=180) = [protein]-peptidylproline (omega=0)</text>
        <dbReference type="Rhea" id="RHEA:16237"/>
        <dbReference type="Rhea" id="RHEA-COMP:10747"/>
        <dbReference type="Rhea" id="RHEA-COMP:10748"/>
        <dbReference type="ChEBI" id="CHEBI:83833"/>
        <dbReference type="ChEBI" id="CHEBI:83834"/>
        <dbReference type="EC" id="5.2.1.8"/>
    </reaction>
</comment>
<accession>A0A9P1D6V3</accession>
<dbReference type="InterPro" id="IPR011990">
    <property type="entry name" value="TPR-like_helical_dom_sf"/>
</dbReference>
<dbReference type="Proteomes" id="UP001152797">
    <property type="component" value="Unassembled WGS sequence"/>
</dbReference>
<dbReference type="Pfam" id="PF00254">
    <property type="entry name" value="FKBP_C"/>
    <property type="match status" value="1"/>
</dbReference>
<keyword evidence="5 7" id="KW-0697">Rotamase</keyword>
<comment type="caution">
    <text evidence="10">The sequence shown here is derived from an EMBL/GenBank/DDBJ whole genome shotgun (WGS) entry which is preliminary data.</text>
</comment>
<dbReference type="PANTHER" id="PTHR46512:SF9">
    <property type="entry name" value="PEPTIDYLPROLYL ISOMERASE"/>
    <property type="match status" value="1"/>
</dbReference>
<keyword evidence="4" id="KW-0802">TPR repeat</keyword>
<keyword evidence="6 7" id="KW-0413">Isomerase</keyword>
<dbReference type="Gene3D" id="3.10.50.40">
    <property type="match status" value="1"/>
</dbReference>
<dbReference type="InterPro" id="IPR019734">
    <property type="entry name" value="TPR_rpt"/>
</dbReference>
<dbReference type="SUPFAM" id="SSF48452">
    <property type="entry name" value="TPR-like"/>
    <property type="match status" value="1"/>
</dbReference>
<dbReference type="InterPro" id="IPR046357">
    <property type="entry name" value="PPIase_dom_sf"/>
</dbReference>
<keyword evidence="3" id="KW-0677">Repeat</keyword>
<dbReference type="PANTHER" id="PTHR46512">
    <property type="entry name" value="PEPTIDYLPROLYL ISOMERASE"/>
    <property type="match status" value="1"/>
</dbReference>
<evidence type="ECO:0000256" key="4">
    <source>
        <dbReference type="ARBA" id="ARBA00022803"/>
    </source>
</evidence>
<evidence type="ECO:0000259" key="8">
    <source>
        <dbReference type="PROSITE" id="PS50059"/>
    </source>
</evidence>